<dbReference type="InParanoid" id="A0A0D1XHA2"/>
<keyword evidence="6" id="KW-0539">Nucleus</keyword>
<dbReference type="GO" id="GO:0016491">
    <property type="term" value="F:oxidoreductase activity"/>
    <property type="evidence" value="ECO:0007669"/>
    <property type="project" value="UniProtKB-KW"/>
</dbReference>
<dbReference type="STRING" id="253628.A0A0D1XHA2"/>
<comment type="similarity">
    <text evidence="3">Belongs to the nitroreductase family.</text>
</comment>
<sequence length="268" mass="29343">MKKILKVFKSSKSEKASVSTSTTSPAAATPSATASTTPATTTSSAPATGPEKNTAAMAADKVDTATYLKAIGHRRTVYPLSDKVSVSDDRIVEVVQEVLKVSPSSYNSQPMRVAIMLGEHHKKFWQIVKDKALPLLAGAGEEVVKTMSQRFEMFQAAYGSITFWEDAETIKEWQGNHQSVAGMFPQWGEHANGMLQVQVWTAIELEGLGANLQHMNSFPPVEAEIKKVFDIPESWSLRAHLNIGSETTPHPENPEKKPFSETLKVFKA</sequence>
<dbReference type="VEuPathDB" id="FungiDB:PV09_07068"/>
<evidence type="ECO:0000256" key="6">
    <source>
        <dbReference type="ARBA" id="ARBA00023242"/>
    </source>
</evidence>
<dbReference type="Gene3D" id="3.40.109.10">
    <property type="entry name" value="NADH Oxidase"/>
    <property type="match status" value="1"/>
</dbReference>
<dbReference type="AlphaFoldDB" id="A0A0D1XHA2"/>
<evidence type="ECO:0000256" key="3">
    <source>
        <dbReference type="ARBA" id="ARBA00007118"/>
    </source>
</evidence>
<dbReference type="OrthoDB" id="2138173at2759"/>
<feature type="domain" description="Nitroreductase" evidence="8">
    <location>
        <begin position="72"/>
        <end position="244"/>
    </location>
</feature>
<gene>
    <name evidence="9" type="ORF">PV09_07068</name>
</gene>
<comment type="subcellular location">
    <subcellularLocation>
        <location evidence="2">Cytoplasm</location>
    </subcellularLocation>
    <subcellularLocation>
        <location evidence="1">Nucleus</location>
    </subcellularLocation>
</comment>
<accession>A0A0D1XHA2</accession>
<protein>
    <recommendedName>
        <fullName evidence="8">Nitroreductase domain-containing protein</fullName>
    </recommendedName>
</protein>
<name>A0A0D1XHA2_9PEZI</name>
<evidence type="ECO:0000256" key="2">
    <source>
        <dbReference type="ARBA" id="ARBA00004496"/>
    </source>
</evidence>
<evidence type="ECO:0000259" key="8">
    <source>
        <dbReference type="Pfam" id="PF00881"/>
    </source>
</evidence>
<keyword evidence="10" id="KW-1185">Reference proteome</keyword>
<dbReference type="CDD" id="cd02140">
    <property type="entry name" value="Frm2-like"/>
    <property type="match status" value="1"/>
</dbReference>
<dbReference type="HOGENOM" id="CLU_073125_0_1_1"/>
<dbReference type="EMBL" id="KN847554">
    <property type="protein sequence ID" value="KIW01596.1"/>
    <property type="molecule type" value="Genomic_DNA"/>
</dbReference>
<dbReference type="RefSeq" id="XP_016211465.1">
    <property type="nucleotide sequence ID" value="XM_016360788.1"/>
</dbReference>
<dbReference type="PANTHER" id="PTHR43035:SF4">
    <property type="entry name" value="NITROREDUCTASE FAMILY PROTEIN (AFU_ORTHOLOGUE AFUA_3G03530)"/>
    <property type="match status" value="1"/>
</dbReference>
<proteinExistence type="inferred from homology"/>
<dbReference type="SUPFAM" id="SSF55469">
    <property type="entry name" value="FMN-dependent nitroreductase-like"/>
    <property type="match status" value="1"/>
</dbReference>
<evidence type="ECO:0000256" key="1">
    <source>
        <dbReference type="ARBA" id="ARBA00004123"/>
    </source>
</evidence>
<dbReference type="GO" id="GO:0005737">
    <property type="term" value="C:cytoplasm"/>
    <property type="evidence" value="ECO:0007669"/>
    <property type="project" value="UniProtKB-SubCell"/>
</dbReference>
<feature type="region of interest" description="Disordered" evidence="7">
    <location>
        <begin position="15"/>
        <end position="55"/>
    </location>
</feature>
<organism evidence="9 10">
    <name type="scientific">Verruconis gallopava</name>
    <dbReference type="NCBI Taxonomy" id="253628"/>
    <lineage>
        <taxon>Eukaryota</taxon>
        <taxon>Fungi</taxon>
        <taxon>Dikarya</taxon>
        <taxon>Ascomycota</taxon>
        <taxon>Pezizomycotina</taxon>
        <taxon>Dothideomycetes</taxon>
        <taxon>Pleosporomycetidae</taxon>
        <taxon>Venturiales</taxon>
        <taxon>Sympoventuriaceae</taxon>
        <taxon>Verruconis</taxon>
    </lineage>
</organism>
<dbReference type="GeneID" id="27315041"/>
<keyword evidence="5" id="KW-0560">Oxidoreductase</keyword>
<dbReference type="InterPro" id="IPR033877">
    <property type="entry name" value="Frm2/Hbn1"/>
</dbReference>
<dbReference type="GO" id="GO:0034599">
    <property type="term" value="P:cellular response to oxidative stress"/>
    <property type="evidence" value="ECO:0007669"/>
    <property type="project" value="InterPro"/>
</dbReference>
<dbReference type="PANTHER" id="PTHR43035">
    <property type="entry name" value="FATTY ACID REPRESSION MUTANT PROTEIN 2-RELATED"/>
    <property type="match status" value="1"/>
</dbReference>
<evidence type="ECO:0000256" key="5">
    <source>
        <dbReference type="ARBA" id="ARBA00023002"/>
    </source>
</evidence>
<reference evidence="9 10" key="1">
    <citation type="submission" date="2015-01" db="EMBL/GenBank/DDBJ databases">
        <title>The Genome Sequence of Ochroconis gallopava CBS43764.</title>
        <authorList>
            <consortium name="The Broad Institute Genomics Platform"/>
            <person name="Cuomo C."/>
            <person name="de Hoog S."/>
            <person name="Gorbushina A."/>
            <person name="Stielow B."/>
            <person name="Teixiera M."/>
            <person name="Abouelleil A."/>
            <person name="Chapman S.B."/>
            <person name="Priest M."/>
            <person name="Young S.K."/>
            <person name="Wortman J."/>
            <person name="Nusbaum C."/>
            <person name="Birren B."/>
        </authorList>
    </citation>
    <scope>NUCLEOTIDE SEQUENCE [LARGE SCALE GENOMIC DNA]</scope>
    <source>
        <strain evidence="9 10">CBS 43764</strain>
    </source>
</reference>
<dbReference type="Proteomes" id="UP000053259">
    <property type="component" value="Unassembled WGS sequence"/>
</dbReference>
<dbReference type="GO" id="GO:0005634">
    <property type="term" value="C:nucleus"/>
    <property type="evidence" value="ECO:0007669"/>
    <property type="project" value="UniProtKB-SubCell"/>
</dbReference>
<evidence type="ECO:0000313" key="9">
    <source>
        <dbReference type="EMBL" id="KIW01596.1"/>
    </source>
</evidence>
<dbReference type="FunCoup" id="A0A0D1XHA2">
    <property type="interactions" value="17"/>
</dbReference>
<feature type="compositionally biased region" description="Low complexity" evidence="7">
    <location>
        <begin position="16"/>
        <end position="48"/>
    </location>
</feature>
<dbReference type="Pfam" id="PF00881">
    <property type="entry name" value="Nitroreductase"/>
    <property type="match status" value="1"/>
</dbReference>
<dbReference type="InterPro" id="IPR000415">
    <property type="entry name" value="Nitroreductase-like"/>
</dbReference>
<evidence type="ECO:0000256" key="4">
    <source>
        <dbReference type="ARBA" id="ARBA00022490"/>
    </source>
</evidence>
<keyword evidence="4" id="KW-0963">Cytoplasm</keyword>
<dbReference type="InterPro" id="IPR029479">
    <property type="entry name" value="Nitroreductase"/>
</dbReference>
<evidence type="ECO:0000313" key="10">
    <source>
        <dbReference type="Proteomes" id="UP000053259"/>
    </source>
</evidence>
<dbReference type="FunFam" id="3.40.109.10:FF:000001">
    <property type="entry name" value="Nitroreductase family"/>
    <property type="match status" value="1"/>
</dbReference>
<evidence type="ECO:0000256" key="7">
    <source>
        <dbReference type="SAM" id="MobiDB-lite"/>
    </source>
</evidence>